<accession>A0ABV6JFK3</accession>
<keyword evidence="1" id="KW-0472">Membrane</keyword>
<evidence type="ECO:0008006" key="5">
    <source>
        <dbReference type="Google" id="ProtNLM"/>
    </source>
</evidence>
<evidence type="ECO:0000256" key="2">
    <source>
        <dbReference type="SAM" id="SignalP"/>
    </source>
</evidence>
<comment type="caution">
    <text evidence="3">The sequence shown here is derived from an EMBL/GenBank/DDBJ whole genome shotgun (WGS) entry which is preliminary data.</text>
</comment>
<evidence type="ECO:0000313" key="4">
    <source>
        <dbReference type="Proteomes" id="UP001589818"/>
    </source>
</evidence>
<keyword evidence="4" id="KW-1185">Reference proteome</keyword>
<feature type="signal peptide" evidence="2">
    <location>
        <begin position="1"/>
        <end position="26"/>
    </location>
</feature>
<keyword evidence="1" id="KW-1133">Transmembrane helix</keyword>
<name>A0ABV6JFK3_9BACL</name>
<feature type="transmembrane region" description="Helical" evidence="1">
    <location>
        <begin position="292"/>
        <end position="308"/>
    </location>
</feature>
<dbReference type="EMBL" id="JBHLVF010000041">
    <property type="protein sequence ID" value="MFC0394696.1"/>
    <property type="molecule type" value="Genomic_DNA"/>
</dbReference>
<dbReference type="RefSeq" id="WP_204815870.1">
    <property type="nucleotide sequence ID" value="NZ_JANHOF010000001.1"/>
</dbReference>
<reference evidence="3 4" key="1">
    <citation type="submission" date="2024-09" db="EMBL/GenBank/DDBJ databases">
        <authorList>
            <person name="Sun Q."/>
            <person name="Mori K."/>
        </authorList>
    </citation>
    <scope>NUCLEOTIDE SEQUENCE [LARGE SCALE GENOMIC DNA]</scope>
    <source>
        <strain evidence="3 4">CCM 4839</strain>
    </source>
</reference>
<feature type="chain" id="PRO_5047105854" description="DUF4436 domain-containing protein" evidence="2">
    <location>
        <begin position="27"/>
        <end position="358"/>
    </location>
</feature>
<gene>
    <name evidence="3" type="ORF">ACFFJ8_25465</name>
</gene>
<proteinExistence type="predicted"/>
<sequence length="358" mass="39713">MSLVWIRSMAATFITLLMLQPIMASANGGPLVNAAGGYGLLQLDEQSAISLVREKVIFDIGQRTNPYETEANVSVAYELHNQDEVRTTVDIIFLTPAQGNLMVTEGSKRLPSAEAADPRLVNWAPGMKDNVIEPISGKQLPMRGSSYGQEAVGTQFSLTFEPNETKSIVIRYTDRGGMYDRGVINTIYSHLYYLSPAKFWEGKPFVELEIRLPDLGNTLHSNLPLVKVDSVTYKADFNDLPEGEWYFSYAESSRILFPTNMEKDHNLLVLGTSAVGAILAAGAALLLRRNSIYLVSAAGIFIFIVYYITKMGGYPFNGIFVGITDVMAGAMLMFGYTRVRRRNRRSTEKSAEDRSQSQ</sequence>
<dbReference type="Proteomes" id="UP001589818">
    <property type="component" value="Unassembled WGS sequence"/>
</dbReference>
<evidence type="ECO:0000313" key="3">
    <source>
        <dbReference type="EMBL" id="MFC0394696.1"/>
    </source>
</evidence>
<keyword evidence="1" id="KW-0812">Transmembrane</keyword>
<evidence type="ECO:0000256" key="1">
    <source>
        <dbReference type="SAM" id="Phobius"/>
    </source>
</evidence>
<feature type="transmembrane region" description="Helical" evidence="1">
    <location>
        <begin position="267"/>
        <end position="287"/>
    </location>
</feature>
<keyword evidence="2" id="KW-0732">Signal</keyword>
<organism evidence="3 4">
    <name type="scientific">Paenibacillus mendelii</name>
    <dbReference type="NCBI Taxonomy" id="206163"/>
    <lineage>
        <taxon>Bacteria</taxon>
        <taxon>Bacillati</taxon>
        <taxon>Bacillota</taxon>
        <taxon>Bacilli</taxon>
        <taxon>Bacillales</taxon>
        <taxon>Paenibacillaceae</taxon>
        <taxon>Paenibacillus</taxon>
    </lineage>
</organism>
<dbReference type="Gene3D" id="2.60.40.3680">
    <property type="match status" value="1"/>
</dbReference>
<protein>
    <recommendedName>
        <fullName evidence="5">DUF4436 domain-containing protein</fullName>
    </recommendedName>
</protein>
<feature type="transmembrane region" description="Helical" evidence="1">
    <location>
        <begin position="314"/>
        <end position="336"/>
    </location>
</feature>